<dbReference type="PANTHER" id="PTHR34220">
    <property type="entry name" value="SENSOR HISTIDINE KINASE YPDA"/>
    <property type="match status" value="1"/>
</dbReference>
<dbReference type="Proteomes" id="UP000007394">
    <property type="component" value="Chromosome"/>
</dbReference>
<dbReference type="GO" id="GO:0016020">
    <property type="term" value="C:membrane"/>
    <property type="evidence" value="ECO:0007669"/>
    <property type="project" value="InterPro"/>
</dbReference>
<proteinExistence type="predicted"/>
<protein>
    <submittedName>
        <fullName evidence="2">Putative cell autolysis regulator</fullName>
    </submittedName>
</protein>
<dbReference type="eggNOG" id="COG2972">
    <property type="taxonomic scope" value="Bacteria"/>
</dbReference>
<dbReference type="GO" id="GO:0000155">
    <property type="term" value="F:phosphorelay sensor kinase activity"/>
    <property type="evidence" value="ECO:0007669"/>
    <property type="project" value="InterPro"/>
</dbReference>
<dbReference type="PANTHER" id="PTHR34220:SF7">
    <property type="entry name" value="SENSOR HISTIDINE KINASE YPDA"/>
    <property type="match status" value="1"/>
</dbReference>
<dbReference type="HOGENOM" id="CLU_020473_1_3_10"/>
<dbReference type="EMBL" id="CP003418">
    <property type="protein sequence ID" value="AFH47836.1"/>
    <property type="molecule type" value="Genomic_DNA"/>
</dbReference>
<name>I0AFS9_IGNAJ</name>
<feature type="domain" description="Signal transduction histidine kinase internal region" evidence="1">
    <location>
        <begin position="1"/>
        <end position="61"/>
    </location>
</feature>
<dbReference type="STRING" id="945713.IALB_0122"/>
<evidence type="ECO:0000313" key="2">
    <source>
        <dbReference type="EMBL" id="AFH47836.1"/>
    </source>
</evidence>
<dbReference type="KEGG" id="ial:IALB_0122"/>
<dbReference type="InterPro" id="IPR036890">
    <property type="entry name" value="HATPase_C_sf"/>
</dbReference>
<dbReference type="InterPro" id="IPR050640">
    <property type="entry name" value="Bact_2-comp_sensor_kinase"/>
</dbReference>
<gene>
    <name evidence="2" type="ordered locus">IALB_0122</name>
</gene>
<dbReference type="AlphaFoldDB" id="I0AFS9"/>
<evidence type="ECO:0000313" key="3">
    <source>
        <dbReference type="Proteomes" id="UP000007394"/>
    </source>
</evidence>
<organism evidence="2 3">
    <name type="scientific">Ignavibacterium album (strain DSM 19864 / JCM 16511 / NBRC 101810 / Mat9-16)</name>
    <dbReference type="NCBI Taxonomy" id="945713"/>
    <lineage>
        <taxon>Bacteria</taxon>
        <taxon>Pseudomonadati</taxon>
        <taxon>Ignavibacteriota</taxon>
        <taxon>Ignavibacteria</taxon>
        <taxon>Ignavibacteriales</taxon>
        <taxon>Ignavibacteriaceae</taxon>
        <taxon>Ignavibacterium</taxon>
    </lineage>
</organism>
<dbReference type="InterPro" id="IPR010559">
    <property type="entry name" value="Sig_transdc_His_kin_internal"/>
</dbReference>
<sequence length="166" mass="19241">MNVLSSLIKKDSDKAQNFVDEFSSVYRYTLDVIEKPVVELREEIEFSKSFLFLQKIRFDNAVEMEINVDASKLNYLVPPLAVQTLLENVFKHNRASVDNPLRIKIYNENDWLVIVNNLQPKIKGVESKGVGLNNLRKRYELLGEILPQFSVTEKEYIAKIPLIKPE</sequence>
<evidence type="ECO:0000259" key="1">
    <source>
        <dbReference type="Pfam" id="PF06580"/>
    </source>
</evidence>
<accession>I0AFS9</accession>
<keyword evidence="3" id="KW-1185">Reference proteome</keyword>
<reference evidence="2 3" key="1">
    <citation type="journal article" date="2012" name="Front. Microbiol.">
        <title>Complete genome of Ignavibacterium album, a metabolically versatile, flagellated, facultative anaerobe from the phylum Chlorobi.</title>
        <authorList>
            <person name="Liu Z."/>
            <person name="Frigaard N.-U."/>
            <person name="Vogl K."/>
            <person name="Iino T."/>
            <person name="Ohkuma M."/>
            <person name="Overmann J."/>
            <person name="Bryant D.A."/>
        </authorList>
    </citation>
    <scope>NUCLEOTIDE SEQUENCE [LARGE SCALE GENOMIC DNA]</scope>
    <source>
        <strain evidence="3">DSM 19864 / JCM 16511 / NBRC 101810 / Mat9-16</strain>
    </source>
</reference>
<dbReference type="Gene3D" id="3.30.565.10">
    <property type="entry name" value="Histidine kinase-like ATPase, C-terminal domain"/>
    <property type="match status" value="1"/>
</dbReference>
<dbReference type="Pfam" id="PF06580">
    <property type="entry name" value="His_kinase"/>
    <property type="match status" value="1"/>
</dbReference>